<reference evidence="1 2" key="1">
    <citation type="submission" date="2015-11" db="EMBL/GenBank/DDBJ databases">
        <title>Genomic Taxonomy of the Vibrionaceae.</title>
        <authorList>
            <person name="Gomez-Gil B."/>
            <person name="Enciso-Ibarra J."/>
        </authorList>
    </citation>
    <scope>NUCLEOTIDE SEQUENCE [LARGE SCALE GENOMIC DNA]</scope>
    <source>
        <strain evidence="1 2">CAIM 912</strain>
    </source>
</reference>
<sequence>MLHSLIKRVDQIVSLERVSAHCDIPCKIYDPIHAQIATLTIIRMMDLIADLPDNNLSISQQSTLCRLVEQKEEHGRKVKEEIRVIWGDYFKQPQFDQFPEIHALTHEIMLLASKAKQELNRDDALALLDKVNRFAEIFWTTKGVKVYTADCPYLPSLPTVYPDLKP</sequence>
<dbReference type="RefSeq" id="WP_067419235.1">
    <property type="nucleotide sequence ID" value="NZ_LNTY01000050.1"/>
</dbReference>
<gene>
    <name evidence="1" type="ORF">ATN88_08360</name>
</gene>
<dbReference type="GO" id="GO:0004784">
    <property type="term" value="F:superoxide dismutase activity"/>
    <property type="evidence" value="ECO:0007669"/>
    <property type="project" value="InterPro"/>
</dbReference>
<evidence type="ECO:0000313" key="1">
    <source>
        <dbReference type="EMBL" id="KXF80650.1"/>
    </source>
</evidence>
<dbReference type="Proteomes" id="UP000070529">
    <property type="component" value="Unassembled WGS sequence"/>
</dbReference>
<dbReference type="GO" id="GO:0016151">
    <property type="term" value="F:nickel cation binding"/>
    <property type="evidence" value="ECO:0007669"/>
    <property type="project" value="InterPro"/>
</dbReference>
<organism evidence="1 2">
    <name type="scientific">Enterovibrio coralii</name>
    <dbReference type="NCBI Taxonomy" id="294935"/>
    <lineage>
        <taxon>Bacteria</taxon>
        <taxon>Pseudomonadati</taxon>
        <taxon>Pseudomonadota</taxon>
        <taxon>Gammaproteobacteria</taxon>
        <taxon>Vibrionales</taxon>
        <taxon>Vibrionaceae</taxon>
        <taxon>Enterovibrio</taxon>
    </lineage>
</organism>
<dbReference type="NCBIfam" id="TIGR02753">
    <property type="entry name" value="sodN"/>
    <property type="match status" value="1"/>
</dbReference>
<dbReference type="Pfam" id="PF09055">
    <property type="entry name" value="Sod_Ni"/>
    <property type="match status" value="1"/>
</dbReference>
<comment type="caution">
    <text evidence="1">The sequence shown here is derived from an EMBL/GenBank/DDBJ whole genome shotgun (WGS) entry which is preliminary data.</text>
</comment>
<dbReference type="AlphaFoldDB" id="A0A135I5C8"/>
<proteinExistence type="predicted"/>
<accession>A0A135I5C8</accession>
<keyword evidence="2" id="KW-1185">Reference proteome</keyword>
<dbReference type="OrthoDB" id="9790847at2"/>
<dbReference type="SUPFAM" id="SSF109770">
    <property type="entry name" value="Nickel-containing superoxide dismutase, NiSOD"/>
    <property type="match status" value="1"/>
</dbReference>
<dbReference type="Gene3D" id="1.20.120.400">
    <property type="entry name" value="Nickel-containing superoxide dismutase"/>
    <property type="match status" value="1"/>
</dbReference>
<dbReference type="InterPro" id="IPR036502">
    <property type="entry name" value="NiSOD_sf"/>
</dbReference>
<dbReference type="EMBL" id="LNTY01000050">
    <property type="protein sequence ID" value="KXF80650.1"/>
    <property type="molecule type" value="Genomic_DNA"/>
</dbReference>
<evidence type="ECO:0000313" key="2">
    <source>
        <dbReference type="Proteomes" id="UP000070529"/>
    </source>
</evidence>
<dbReference type="STRING" id="294935.ATN88_08360"/>
<protein>
    <submittedName>
        <fullName evidence="1">Superoxide dismutase</fullName>
    </submittedName>
</protein>
<dbReference type="InterPro" id="IPR014123">
    <property type="entry name" value="Superoxide_dismutase_Ni-type"/>
</dbReference>
<name>A0A135I5C8_9GAMM</name>